<dbReference type="InterPro" id="IPR006311">
    <property type="entry name" value="TAT_signal"/>
</dbReference>
<protein>
    <submittedName>
        <fullName evidence="2">Uncharacterized protein</fullName>
    </submittedName>
</protein>
<reference evidence="2 3" key="1">
    <citation type="submission" date="2024-01" db="EMBL/GenBank/DDBJ databases">
        <title>Draft genome sequence of Gordonia sp. LSe1-13.</title>
        <authorList>
            <person name="Suphannarot A."/>
            <person name="Mingma R."/>
        </authorList>
    </citation>
    <scope>NUCLEOTIDE SEQUENCE [LARGE SCALE GENOMIC DNA]</scope>
    <source>
        <strain evidence="2 3">LSe1-13</strain>
    </source>
</reference>
<accession>A0ABU7MAQ0</accession>
<organism evidence="2 3">
    <name type="scientific">Gordonia sesuvii</name>
    <dbReference type="NCBI Taxonomy" id="3116777"/>
    <lineage>
        <taxon>Bacteria</taxon>
        <taxon>Bacillati</taxon>
        <taxon>Actinomycetota</taxon>
        <taxon>Actinomycetes</taxon>
        <taxon>Mycobacteriales</taxon>
        <taxon>Gordoniaceae</taxon>
        <taxon>Gordonia</taxon>
    </lineage>
</organism>
<sequence length="303" mass="32021">MTSDTVTSQRPGVKDVPSSGVSRRRLLGTAGLATVVAAISRGPMAAAAPPDGYEDMPPVARQILAGLRVSSRDALRGVAVMVMPGDDPYSVRQGVTGRGPGAMSDGAADEFIGLVDRFLPQGDALVRPVAVALSVTLTDLSVPAPPLPDDQVARAVDRALGVADTDRTFPLSLLAGLVVDVAAVLAGAPLAGPFASPFANADYRTKCRAFELIELPVADLVAVFDSALPQPLRGSGAGLLRFVGGILLDGSAFTVWSEHRLYDHNTRRLARRPVAWDITRYRTQGLVDGHDDFIGYYRGFEEF</sequence>
<evidence type="ECO:0000313" key="2">
    <source>
        <dbReference type="EMBL" id="MEE3850130.1"/>
    </source>
</evidence>
<evidence type="ECO:0000256" key="1">
    <source>
        <dbReference type="SAM" id="MobiDB-lite"/>
    </source>
</evidence>
<evidence type="ECO:0000313" key="3">
    <source>
        <dbReference type="Proteomes" id="UP001347146"/>
    </source>
</evidence>
<comment type="caution">
    <text evidence="2">The sequence shown here is derived from an EMBL/GenBank/DDBJ whole genome shotgun (WGS) entry which is preliminary data.</text>
</comment>
<feature type="region of interest" description="Disordered" evidence="1">
    <location>
        <begin position="1"/>
        <end position="21"/>
    </location>
</feature>
<feature type="compositionally biased region" description="Polar residues" evidence="1">
    <location>
        <begin position="1"/>
        <end position="10"/>
    </location>
</feature>
<name>A0ABU7MAQ0_9ACTN</name>
<dbReference type="EMBL" id="JAZDUF010000002">
    <property type="protein sequence ID" value="MEE3850130.1"/>
    <property type="molecule type" value="Genomic_DNA"/>
</dbReference>
<dbReference type="Proteomes" id="UP001347146">
    <property type="component" value="Unassembled WGS sequence"/>
</dbReference>
<proteinExistence type="predicted"/>
<dbReference type="RefSeq" id="WP_330431811.1">
    <property type="nucleotide sequence ID" value="NZ_JAZDUF010000002.1"/>
</dbReference>
<gene>
    <name evidence="2" type="ORF">VZC37_07280</name>
</gene>
<keyword evidence="3" id="KW-1185">Reference proteome</keyword>
<dbReference type="PROSITE" id="PS51318">
    <property type="entry name" value="TAT"/>
    <property type="match status" value="1"/>
</dbReference>